<dbReference type="SFLD" id="SFLDF00027">
    <property type="entry name" value="p-type_atpase"/>
    <property type="match status" value="1"/>
</dbReference>
<evidence type="ECO:0000256" key="6">
    <source>
        <dbReference type="ARBA" id="ARBA00022741"/>
    </source>
</evidence>
<keyword evidence="9 11" id="KW-1133">Transmembrane helix</keyword>
<reference evidence="15 16" key="1">
    <citation type="submission" date="2018-06" db="EMBL/GenBank/DDBJ databases">
        <title>Genomic Encyclopedia of Type Strains, Phase IV (KMG-IV): sequencing the most valuable type-strain genomes for metagenomic binning, comparative biology and taxonomic classification.</title>
        <authorList>
            <person name="Goeker M."/>
        </authorList>
    </citation>
    <scope>NUCLEOTIDE SEQUENCE [LARGE SCALE GENOMIC DNA]</scope>
    <source>
        <strain evidence="15 16">DSM 25532</strain>
    </source>
</reference>
<dbReference type="GO" id="GO:0005886">
    <property type="term" value="C:plasma membrane"/>
    <property type="evidence" value="ECO:0007669"/>
    <property type="project" value="UniProtKB-SubCell"/>
</dbReference>
<dbReference type="SUPFAM" id="SSF56784">
    <property type="entry name" value="HAD-like"/>
    <property type="match status" value="1"/>
</dbReference>
<dbReference type="OrthoDB" id="199028at2"/>
<comment type="caution">
    <text evidence="15">The sequence shown here is derived from an EMBL/GenBank/DDBJ whole genome shotgun (WGS) entry which is preliminary data.</text>
</comment>
<dbReference type="InterPro" id="IPR036412">
    <property type="entry name" value="HAD-like_sf"/>
</dbReference>
<comment type="similarity">
    <text evidence="2 11">Belongs to the cation transport ATPase (P-type) (TC 3.A.3) family. Type IB subfamily.</text>
</comment>
<dbReference type="InterPro" id="IPR027256">
    <property type="entry name" value="P-typ_ATPase_IB"/>
</dbReference>
<organism evidence="15 16">
    <name type="scientific">Roseimicrobium gellanilyticum</name>
    <dbReference type="NCBI Taxonomy" id="748857"/>
    <lineage>
        <taxon>Bacteria</taxon>
        <taxon>Pseudomonadati</taxon>
        <taxon>Verrucomicrobiota</taxon>
        <taxon>Verrucomicrobiia</taxon>
        <taxon>Verrucomicrobiales</taxon>
        <taxon>Verrucomicrobiaceae</taxon>
        <taxon>Roseimicrobium</taxon>
    </lineage>
</organism>
<keyword evidence="16" id="KW-1185">Reference proteome</keyword>
<keyword evidence="7 11" id="KW-0067">ATP-binding</keyword>
<evidence type="ECO:0000256" key="8">
    <source>
        <dbReference type="ARBA" id="ARBA00022967"/>
    </source>
</evidence>
<dbReference type="NCBIfam" id="TIGR01511">
    <property type="entry name" value="ATPase-IB1_Cu"/>
    <property type="match status" value="1"/>
</dbReference>
<name>A0A366H5X1_9BACT</name>
<feature type="region of interest" description="Disordered" evidence="12">
    <location>
        <begin position="1"/>
        <end position="122"/>
    </location>
</feature>
<evidence type="ECO:0000256" key="10">
    <source>
        <dbReference type="ARBA" id="ARBA00023136"/>
    </source>
</evidence>
<dbReference type="RefSeq" id="WP_113961802.1">
    <property type="nucleotide sequence ID" value="NZ_QNRR01000015.1"/>
</dbReference>
<dbReference type="Pfam" id="PF00122">
    <property type="entry name" value="E1-E2_ATPase"/>
    <property type="match status" value="1"/>
</dbReference>
<feature type="compositionally biased region" description="Basic residues" evidence="12">
    <location>
        <begin position="81"/>
        <end position="90"/>
    </location>
</feature>
<dbReference type="GO" id="GO:0005524">
    <property type="term" value="F:ATP binding"/>
    <property type="evidence" value="ECO:0007669"/>
    <property type="project" value="UniProtKB-UniRule"/>
</dbReference>
<feature type="compositionally biased region" description="Polar residues" evidence="12">
    <location>
        <begin position="10"/>
        <end position="22"/>
    </location>
</feature>
<dbReference type="NCBIfam" id="TIGR01525">
    <property type="entry name" value="ATPase-IB_hvy"/>
    <property type="match status" value="1"/>
</dbReference>
<dbReference type="SFLD" id="SFLDS00003">
    <property type="entry name" value="Haloacid_Dehalogenase"/>
    <property type="match status" value="1"/>
</dbReference>
<accession>A0A366H5X1</accession>
<evidence type="ECO:0000256" key="5">
    <source>
        <dbReference type="ARBA" id="ARBA00022723"/>
    </source>
</evidence>
<dbReference type="PROSITE" id="PS00154">
    <property type="entry name" value="ATPASE_E1_E2"/>
    <property type="match status" value="1"/>
</dbReference>
<feature type="transmembrane region" description="Helical" evidence="11">
    <location>
        <begin position="277"/>
        <end position="295"/>
    </location>
</feature>
<feature type="domain" description="Heavy metal binding" evidence="14">
    <location>
        <begin position="157"/>
        <end position="184"/>
    </location>
</feature>
<feature type="transmembrane region" description="Helical" evidence="11">
    <location>
        <begin position="345"/>
        <end position="365"/>
    </location>
</feature>
<evidence type="ECO:0000256" key="7">
    <source>
        <dbReference type="ARBA" id="ARBA00022840"/>
    </source>
</evidence>
<dbReference type="InterPro" id="IPR044492">
    <property type="entry name" value="P_typ_ATPase_HD_dom"/>
</dbReference>
<dbReference type="InterPro" id="IPR023299">
    <property type="entry name" value="ATPase_P-typ_cyto_dom_N"/>
</dbReference>
<keyword evidence="8" id="KW-1278">Translocase</keyword>
<feature type="transmembrane region" description="Helical" evidence="11">
    <location>
        <begin position="528"/>
        <end position="552"/>
    </location>
</feature>
<dbReference type="AlphaFoldDB" id="A0A366H5X1"/>
<keyword evidence="4 11" id="KW-0812">Transmembrane</keyword>
<sequence length="905" mass="94869">MHPPAEKSQEPQSPENATSTEKSPADPGTHSCCSGGKAAGEVHTVTASAAAAPAEEHGHTTRKKASGHRQHETSSPSTAKSKGKSHHSHKEHGEHDCCSSAAKPPELSPAPAPATPAAIAAAAKAENTQVKSCCGGGHGHGHHHHGDHAVKPSAQAKYFCPMCPGVESDKPGDCPKCGMALEKNPAWKPETKIIYTCPMHPEVEQDHPGECPKCGMALEPKTVTASADGPEENTELQDMTRRLRVTAALTLPVFLVAMAHLIPSLQHTWVDGPVSRWMQFLLATPVVLWGAAPFFRRGWRSLITWNPNMWTLISLGVGAAYVFSVVAMLAPQVFPEALVSHAGSIPIYFEAAAVIVVLVIVGQVLELRARERTGSAIRALLDLAPPHAWRVTSKGDEKVPLDQVKVGDKLRVRPGEKVPVDGVVLEGHSAVDESMITGEPMPVDKQKEDKLTGGTLNGSTGSLIMKAEHVGADTMLAHIVQLVAEAQRSRAPIQGLADKVASIFVPVVVLVAMITFALWAWLGPQPGGWIFGLTNAVAVLIIACPCALGLATPMSIMVGVGRGARAGVLVRNAAALEKLEKASAVVVDKTGTLTEGHPSLQAVHPAEGFTEDEVLRIAESLEIHSEHPLAMAVVAAAKARKLKSARTTKFTATTGGGVSGKVEGKKVLVGKAEWLLENGVRGVSAFDEQATQLQSGGATVIYVAIDGTTAGMLVISDAIKKTTPEAVAELKHLGLNVVMLTGDSQQTAEAVGRFLELHAYHGGVSPAEKSQHVQKLRDSGAVVAMAGDGVNDAPALATADVGIAMGTGTDVAIQSSDVTLVKGDLLGITRSIHLGRAVMKNIRQNLFFAFAYNALGIPIAAGVLYPVFGWLLSPMIAGAAMSLSSVSVIGNALRLSKAQLDGRVD</sequence>
<dbReference type="InterPro" id="IPR001757">
    <property type="entry name" value="P_typ_ATPase"/>
</dbReference>
<dbReference type="NCBIfam" id="TIGR01494">
    <property type="entry name" value="ATPase_P-type"/>
    <property type="match status" value="1"/>
</dbReference>
<dbReference type="CDD" id="cd02094">
    <property type="entry name" value="P-type_ATPase_Cu-like"/>
    <property type="match status" value="1"/>
</dbReference>
<gene>
    <name evidence="15" type="ORF">DES53_115173</name>
</gene>
<dbReference type="Gene3D" id="3.40.50.1000">
    <property type="entry name" value="HAD superfamily/HAD-like"/>
    <property type="match status" value="1"/>
</dbReference>
<dbReference type="SUPFAM" id="SSF81653">
    <property type="entry name" value="Calcium ATPase, transduction domain A"/>
    <property type="match status" value="1"/>
</dbReference>
<evidence type="ECO:0000259" key="13">
    <source>
        <dbReference type="Pfam" id="PF00122"/>
    </source>
</evidence>
<feature type="transmembrane region" description="Helical" evidence="11">
    <location>
        <begin position="846"/>
        <end position="865"/>
    </location>
</feature>
<dbReference type="PANTHER" id="PTHR43520">
    <property type="entry name" value="ATP7, ISOFORM B"/>
    <property type="match status" value="1"/>
</dbReference>
<evidence type="ECO:0000256" key="1">
    <source>
        <dbReference type="ARBA" id="ARBA00004651"/>
    </source>
</evidence>
<evidence type="ECO:0000313" key="16">
    <source>
        <dbReference type="Proteomes" id="UP000253426"/>
    </source>
</evidence>
<feature type="transmembrane region" description="Helical" evidence="11">
    <location>
        <begin position="307"/>
        <end position="330"/>
    </location>
</feature>
<dbReference type="GO" id="GO:0016887">
    <property type="term" value="F:ATP hydrolysis activity"/>
    <property type="evidence" value="ECO:0007669"/>
    <property type="project" value="InterPro"/>
</dbReference>
<feature type="transmembrane region" description="Helical" evidence="11">
    <location>
        <begin position="500"/>
        <end position="522"/>
    </location>
</feature>
<dbReference type="InterPro" id="IPR023298">
    <property type="entry name" value="ATPase_P-typ_TM_dom_sf"/>
</dbReference>
<dbReference type="InterPro" id="IPR018303">
    <property type="entry name" value="ATPase_P-typ_P_site"/>
</dbReference>
<dbReference type="InterPro" id="IPR059000">
    <property type="entry name" value="ATPase_P-type_domA"/>
</dbReference>
<dbReference type="GO" id="GO:0060003">
    <property type="term" value="P:copper ion export"/>
    <property type="evidence" value="ECO:0007669"/>
    <property type="project" value="UniProtKB-ARBA"/>
</dbReference>
<feature type="domain" description="Heavy metal binding" evidence="14">
    <location>
        <begin position="195"/>
        <end position="221"/>
    </location>
</feature>
<evidence type="ECO:0000256" key="4">
    <source>
        <dbReference type="ARBA" id="ARBA00022692"/>
    </source>
</evidence>
<feature type="transmembrane region" description="Helical" evidence="11">
    <location>
        <begin position="871"/>
        <end position="893"/>
    </location>
</feature>
<keyword evidence="6 11" id="KW-0547">Nucleotide-binding</keyword>
<dbReference type="InterPro" id="IPR023214">
    <property type="entry name" value="HAD_sf"/>
</dbReference>
<evidence type="ECO:0000256" key="3">
    <source>
        <dbReference type="ARBA" id="ARBA00022475"/>
    </source>
</evidence>
<dbReference type="FunFam" id="2.70.150.10:FF:000020">
    <property type="entry name" value="Copper-exporting P-type ATPase A"/>
    <property type="match status" value="1"/>
</dbReference>
<dbReference type="Proteomes" id="UP000253426">
    <property type="component" value="Unassembled WGS sequence"/>
</dbReference>
<protein>
    <submittedName>
        <fullName evidence="15">Cu+-exporting ATPase</fullName>
    </submittedName>
</protein>
<evidence type="ECO:0000259" key="14">
    <source>
        <dbReference type="Pfam" id="PF19335"/>
    </source>
</evidence>
<evidence type="ECO:0000313" key="15">
    <source>
        <dbReference type="EMBL" id="RBP37032.1"/>
    </source>
</evidence>
<evidence type="ECO:0000256" key="2">
    <source>
        <dbReference type="ARBA" id="ARBA00006024"/>
    </source>
</evidence>
<dbReference type="InterPro" id="IPR008250">
    <property type="entry name" value="ATPase_P-typ_transduc_dom_A_sf"/>
</dbReference>
<keyword evidence="3 11" id="KW-1003">Cell membrane</keyword>
<dbReference type="PRINTS" id="PR00119">
    <property type="entry name" value="CATATPASE"/>
</dbReference>
<keyword evidence="5 11" id="KW-0479">Metal-binding</keyword>
<keyword evidence="10 11" id="KW-0472">Membrane</keyword>
<feature type="transmembrane region" description="Helical" evidence="11">
    <location>
        <begin position="245"/>
        <end position="265"/>
    </location>
</feature>
<dbReference type="InterPro" id="IPR045800">
    <property type="entry name" value="HMBD"/>
</dbReference>
<feature type="domain" description="P-type ATPase A" evidence="13">
    <location>
        <begin position="383"/>
        <end position="483"/>
    </location>
</feature>
<evidence type="ECO:0000256" key="11">
    <source>
        <dbReference type="RuleBase" id="RU362081"/>
    </source>
</evidence>
<dbReference type="Gene3D" id="3.40.1110.10">
    <property type="entry name" value="Calcium-transporting ATPase, cytoplasmic domain N"/>
    <property type="match status" value="1"/>
</dbReference>
<dbReference type="Pfam" id="PF19335">
    <property type="entry name" value="HMBD"/>
    <property type="match status" value="2"/>
</dbReference>
<dbReference type="GO" id="GO:0005507">
    <property type="term" value="F:copper ion binding"/>
    <property type="evidence" value="ECO:0007669"/>
    <property type="project" value="TreeGrafter"/>
</dbReference>
<dbReference type="SFLD" id="SFLDG00002">
    <property type="entry name" value="C1.7:_P-type_atpase_like"/>
    <property type="match status" value="1"/>
</dbReference>
<proteinExistence type="inferred from homology"/>
<evidence type="ECO:0000256" key="9">
    <source>
        <dbReference type="ARBA" id="ARBA00022989"/>
    </source>
</evidence>
<evidence type="ECO:0000256" key="12">
    <source>
        <dbReference type="SAM" id="MobiDB-lite"/>
    </source>
</evidence>
<dbReference type="SUPFAM" id="SSF81665">
    <property type="entry name" value="Calcium ATPase, transmembrane domain M"/>
    <property type="match status" value="1"/>
</dbReference>
<comment type="subcellular location">
    <subcellularLocation>
        <location evidence="1">Cell membrane</location>
        <topology evidence="1">Multi-pass membrane protein</topology>
    </subcellularLocation>
</comment>
<dbReference type="PRINTS" id="PR00943">
    <property type="entry name" value="CUATPASE"/>
</dbReference>
<dbReference type="GO" id="GO:0055070">
    <property type="term" value="P:copper ion homeostasis"/>
    <property type="evidence" value="ECO:0007669"/>
    <property type="project" value="TreeGrafter"/>
</dbReference>
<dbReference type="GO" id="GO:0043682">
    <property type="term" value="F:P-type divalent copper transporter activity"/>
    <property type="evidence" value="ECO:0007669"/>
    <property type="project" value="TreeGrafter"/>
</dbReference>
<dbReference type="EMBL" id="QNRR01000015">
    <property type="protein sequence ID" value="RBP37032.1"/>
    <property type="molecule type" value="Genomic_DNA"/>
</dbReference>
<dbReference type="Gene3D" id="2.70.150.10">
    <property type="entry name" value="Calcium-transporting ATPase, cytoplasmic transduction domain A"/>
    <property type="match status" value="1"/>
</dbReference>
<dbReference type="Pfam" id="PF00702">
    <property type="entry name" value="Hydrolase"/>
    <property type="match status" value="1"/>
</dbReference>
<dbReference type="PANTHER" id="PTHR43520:SF8">
    <property type="entry name" value="P-TYPE CU(+) TRANSPORTER"/>
    <property type="match status" value="1"/>
</dbReference>